<name>A0ABM9XEJ4_9STRE</name>
<reference evidence="1" key="1">
    <citation type="submission" date="2008-03" db="EMBL/GenBank/DDBJ databases">
        <authorList>
            <person name="Fulton L."/>
            <person name="Clifton S."/>
            <person name="Fulton B."/>
            <person name="Xu J."/>
            <person name="Minx P."/>
            <person name="Pepin K.H."/>
            <person name="Johnson M."/>
            <person name="Thiruvilangam P."/>
            <person name="Bhonagiri V."/>
            <person name="Nash W.E."/>
            <person name="Mardis E.R."/>
            <person name="Wilson R.K."/>
        </authorList>
    </citation>
    <scope>NUCLEOTIDE SEQUENCE [LARGE SCALE GENOMIC DNA]</scope>
    <source>
        <strain evidence="1">ATCC BAA-102</strain>
    </source>
</reference>
<proteinExistence type="predicted"/>
<comment type="caution">
    <text evidence="1">The sequence shown here is derived from an EMBL/GenBank/DDBJ whole genome shotgun (WGS) entry which is preliminary data.</text>
</comment>
<protein>
    <submittedName>
        <fullName evidence="1">Uncharacterized protein</fullName>
    </submittedName>
</protein>
<accession>A0ABM9XEJ4</accession>
<dbReference type="EMBL" id="ABJK02000019">
    <property type="protein sequence ID" value="EDT47666.1"/>
    <property type="molecule type" value="Genomic_DNA"/>
</dbReference>
<evidence type="ECO:0000313" key="2">
    <source>
        <dbReference type="Proteomes" id="UP000005602"/>
    </source>
</evidence>
<keyword evidence="2" id="KW-1185">Reference proteome</keyword>
<sequence>MFQNRKNKQNQLTRCQSYGIIMNGTFYFWSLQSVQRRADKCCKVHILDRDCHQAPYQPK</sequence>
<gene>
    <name evidence="1" type="ORF">STRINF_01031</name>
</gene>
<dbReference type="Proteomes" id="UP000005602">
    <property type="component" value="Unassembled WGS sequence"/>
</dbReference>
<reference evidence="1" key="2">
    <citation type="submission" date="2013-09" db="EMBL/GenBank/DDBJ databases">
        <title>Draft genome sequence of Streptococcus infantarius subsp. infantarius ATCC BAA-102.</title>
        <authorList>
            <person name="Sudarsanam P."/>
            <person name="Ley R."/>
            <person name="Guruge J."/>
            <person name="Turnbaugh P.J."/>
            <person name="Mahowald M."/>
            <person name="Liep D."/>
            <person name="Gordon J."/>
        </authorList>
    </citation>
    <scope>NUCLEOTIDE SEQUENCE</scope>
    <source>
        <strain evidence="1">ATCC BAA-102</strain>
    </source>
</reference>
<evidence type="ECO:0000313" key="1">
    <source>
        <dbReference type="EMBL" id="EDT47666.1"/>
    </source>
</evidence>
<organism evidence="1 2">
    <name type="scientific">Streptococcus infantarius subsp. infantarius ATCC BAA-102</name>
    <dbReference type="NCBI Taxonomy" id="471872"/>
    <lineage>
        <taxon>Bacteria</taxon>
        <taxon>Bacillati</taxon>
        <taxon>Bacillota</taxon>
        <taxon>Bacilli</taxon>
        <taxon>Lactobacillales</taxon>
        <taxon>Streptococcaceae</taxon>
        <taxon>Streptococcus</taxon>
    </lineage>
</organism>